<sequence>MIQELRRYTVRQQAVEIIYLKKDGEASRRTIRVVHIDVNKGSLKAYCYMRKAYRVFVLDNILAIAPVSGHFAG</sequence>
<dbReference type="RefSeq" id="WP_047071549.1">
    <property type="nucleotide sequence ID" value="NZ_BJOL01000010.1"/>
</dbReference>
<feature type="domain" description="WYL" evidence="1">
    <location>
        <begin position="2"/>
        <end position="64"/>
    </location>
</feature>
<comment type="caution">
    <text evidence="2">The sequence shown here is derived from an EMBL/GenBank/DDBJ whole genome shotgun (WGS) entry which is preliminary data.</text>
</comment>
<evidence type="ECO:0000313" key="2">
    <source>
        <dbReference type="EMBL" id="KLH97738.1"/>
    </source>
</evidence>
<organism evidence="2 3">
    <name type="scientific">Brevibacillus formosus</name>
    <dbReference type="NCBI Taxonomy" id="54913"/>
    <lineage>
        <taxon>Bacteria</taxon>
        <taxon>Bacillati</taxon>
        <taxon>Bacillota</taxon>
        <taxon>Bacilli</taxon>
        <taxon>Bacillales</taxon>
        <taxon>Paenibacillaceae</taxon>
        <taxon>Brevibacillus</taxon>
    </lineage>
</organism>
<evidence type="ECO:0000313" key="3">
    <source>
        <dbReference type="Proteomes" id="UP000035218"/>
    </source>
</evidence>
<dbReference type="AlphaFoldDB" id="A0A837KJV6"/>
<reference evidence="2 3" key="1">
    <citation type="submission" date="2015-05" db="EMBL/GenBank/DDBJ databases">
        <title>Genome sequencing project for genomic taxonomy and phylogenomics of Bacillus-like bacteria.</title>
        <authorList>
            <person name="Liu B."/>
            <person name="Wang J."/>
            <person name="Zhu Y."/>
            <person name="Liu G."/>
            <person name="Chen Q."/>
            <person name="Chen Z."/>
            <person name="Lan J."/>
            <person name="Che J."/>
            <person name="Ge C."/>
            <person name="Shi H."/>
            <person name="Pan Z."/>
            <person name="Liu X."/>
        </authorList>
    </citation>
    <scope>NUCLEOTIDE SEQUENCE [LARGE SCALE GENOMIC DNA]</scope>
    <source>
        <strain evidence="2 3">DSM 9885</strain>
    </source>
</reference>
<name>A0A837KJV6_9BACL</name>
<protein>
    <recommendedName>
        <fullName evidence="1">WYL domain-containing protein</fullName>
    </recommendedName>
</protein>
<dbReference type="EMBL" id="LDCN01000005">
    <property type="protein sequence ID" value="KLH97738.1"/>
    <property type="molecule type" value="Genomic_DNA"/>
</dbReference>
<evidence type="ECO:0000259" key="1">
    <source>
        <dbReference type="Pfam" id="PF13280"/>
    </source>
</evidence>
<accession>A0A837KJV6</accession>
<dbReference type="OrthoDB" id="2991134at2"/>
<dbReference type="Pfam" id="PF13280">
    <property type="entry name" value="WYL"/>
    <property type="match status" value="1"/>
</dbReference>
<dbReference type="PROSITE" id="PS52050">
    <property type="entry name" value="WYL"/>
    <property type="match status" value="1"/>
</dbReference>
<gene>
    <name evidence="2" type="ORF">AA984_17865</name>
</gene>
<dbReference type="Proteomes" id="UP000035218">
    <property type="component" value="Unassembled WGS sequence"/>
</dbReference>
<proteinExistence type="predicted"/>
<dbReference type="InterPro" id="IPR026881">
    <property type="entry name" value="WYL_dom"/>
</dbReference>
<dbReference type="GeneID" id="87586927"/>